<dbReference type="Pfam" id="PF04542">
    <property type="entry name" value="Sigma70_r2"/>
    <property type="match status" value="1"/>
</dbReference>
<evidence type="ECO:0000259" key="5">
    <source>
        <dbReference type="Pfam" id="PF04542"/>
    </source>
</evidence>
<dbReference type="Gene3D" id="1.10.1740.10">
    <property type="match status" value="1"/>
</dbReference>
<evidence type="ECO:0000256" key="1">
    <source>
        <dbReference type="ARBA" id="ARBA00023015"/>
    </source>
</evidence>
<evidence type="ECO:0000313" key="7">
    <source>
        <dbReference type="Proteomes" id="UP000823863"/>
    </source>
</evidence>
<name>A0A9D2TGI8_9FIRM</name>
<keyword evidence="1" id="KW-0805">Transcription regulation</keyword>
<keyword evidence="2" id="KW-0731">Sigma factor</keyword>
<comment type="caution">
    <text evidence="6">The sequence shown here is derived from an EMBL/GenBank/DDBJ whole genome shotgun (WGS) entry which is preliminary data.</text>
</comment>
<organism evidence="6 7">
    <name type="scientific">Candidatus Enterocloster excrementigallinarum</name>
    <dbReference type="NCBI Taxonomy" id="2838558"/>
    <lineage>
        <taxon>Bacteria</taxon>
        <taxon>Bacillati</taxon>
        <taxon>Bacillota</taxon>
        <taxon>Clostridia</taxon>
        <taxon>Lachnospirales</taxon>
        <taxon>Lachnospiraceae</taxon>
        <taxon>Enterocloster</taxon>
    </lineage>
</organism>
<dbReference type="SUPFAM" id="SSF88946">
    <property type="entry name" value="Sigma2 domain of RNA polymerase sigma factors"/>
    <property type="match status" value="1"/>
</dbReference>
<dbReference type="Proteomes" id="UP000823863">
    <property type="component" value="Unassembled WGS sequence"/>
</dbReference>
<feature type="domain" description="RNA polymerase sigma-70 region 2" evidence="5">
    <location>
        <begin position="27"/>
        <end position="73"/>
    </location>
</feature>
<dbReference type="EMBL" id="DWWB01000078">
    <property type="protein sequence ID" value="HJC67692.1"/>
    <property type="molecule type" value="Genomic_DNA"/>
</dbReference>
<dbReference type="InterPro" id="IPR039425">
    <property type="entry name" value="RNA_pol_sigma-70-like"/>
</dbReference>
<dbReference type="GO" id="GO:0016987">
    <property type="term" value="F:sigma factor activity"/>
    <property type="evidence" value="ECO:0007669"/>
    <property type="project" value="UniProtKB-KW"/>
</dbReference>
<sequence>MSSDTTIQLENLVEQARGGNQQAFEALYQQTYRLVYFHAKSITKNEEEALDLVQDAYLAAYNGLNRLKDSRNFRK</sequence>
<dbReference type="PANTHER" id="PTHR43133:SF8">
    <property type="entry name" value="RNA POLYMERASE SIGMA FACTOR HI_1459-RELATED"/>
    <property type="match status" value="1"/>
</dbReference>
<accession>A0A9D2TGI8</accession>
<evidence type="ECO:0000256" key="2">
    <source>
        <dbReference type="ARBA" id="ARBA00023082"/>
    </source>
</evidence>
<dbReference type="InterPro" id="IPR007627">
    <property type="entry name" value="RNA_pol_sigma70_r2"/>
</dbReference>
<dbReference type="GO" id="GO:0003677">
    <property type="term" value="F:DNA binding"/>
    <property type="evidence" value="ECO:0007669"/>
    <property type="project" value="UniProtKB-KW"/>
</dbReference>
<dbReference type="InterPro" id="IPR013325">
    <property type="entry name" value="RNA_pol_sigma_r2"/>
</dbReference>
<gene>
    <name evidence="6" type="ORF">H9931_13440</name>
</gene>
<keyword evidence="3" id="KW-0238">DNA-binding</keyword>
<keyword evidence="4" id="KW-0804">Transcription</keyword>
<evidence type="ECO:0000313" key="6">
    <source>
        <dbReference type="EMBL" id="HJC67692.1"/>
    </source>
</evidence>
<protein>
    <recommendedName>
        <fullName evidence="5">RNA polymerase sigma-70 region 2 domain-containing protein</fullName>
    </recommendedName>
</protein>
<reference evidence="6" key="2">
    <citation type="submission" date="2021-04" db="EMBL/GenBank/DDBJ databases">
        <authorList>
            <person name="Gilroy R."/>
        </authorList>
    </citation>
    <scope>NUCLEOTIDE SEQUENCE</scope>
    <source>
        <strain evidence="6">CHK198-12963</strain>
    </source>
</reference>
<reference evidence="6" key="1">
    <citation type="journal article" date="2021" name="PeerJ">
        <title>Extensive microbial diversity within the chicken gut microbiome revealed by metagenomics and culture.</title>
        <authorList>
            <person name="Gilroy R."/>
            <person name="Ravi A."/>
            <person name="Getino M."/>
            <person name="Pursley I."/>
            <person name="Horton D.L."/>
            <person name="Alikhan N.F."/>
            <person name="Baker D."/>
            <person name="Gharbi K."/>
            <person name="Hall N."/>
            <person name="Watson M."/>
            <person name="Adriaenssens E.M."/>
            <person name="Foster-Nyarko E."/>
            <person name="Jarju S."/>
            <person name="Secka A."/>
            <person name="Antonio M."/>
            <person name="Oren A."/>
            <person name="Chaudhuri R.R."/>
            <person name="La Ragione R."/>
            <person name="Hildebrand F."/>
            <person name="Pallen M.J."/>
        </authorList>
    </citation>
    <scope>NUCLEOTIDE SEQUENCE</scope>
    <source>
        <strain evidence="6">CHK198-12963</strain>
    </source>
</reference>
<evidence type="ECO:0000256" key="3">
    <source>
        <dbReference type="ARBA" id="ARBA00023125"/>
    </source>
</evidence>
<dbReference type="AlphaFoldDB" id="A0A9D2TGI8"/>
<evidence type="ECO:0000256" key="4">
    <source>
        <dbReference type="ARBA" id="ARBA00023163"/>
    </source>
</evidence>
<proteinExistence type="predicted"/>
<dbReference type="GO" id="GO:0006352">
    <property type="term" value="P:DNA-templated transcription initiation"/>
    <property type="evidence" value="ECO:0007669"/>
    <property type="project" value="InterPro"/>
</dbReference>
<dbReference type="PANTHER" id="PTHR43133">
    <property type="entry name" value="RNA POLYMERASE ECF-TYPE SIGMA FACTO"/>
    <property type="match status" value="1"/>
</dbReference>